<accession>A0AA95SY08</accession>
<keyword evidence="2" id="KW-1185">Reference proteome</keyword>
<reference evidence="1" key="1">
    <citation type="submission" date="2023-01" db="EMBL/GenBank/DDBJ databases">
        <title>Whole genome sequence of Paucibacter sp. S2-9 isolated from pond sediment.</title>
        <authorList>
            <person name="Jung J.Y."/>
        </authorList>
    </citation>
    <scope>NUCLEOTIDE SEQUENCE</scope>
    <source>
        <strain evidence="1">S2-9</strain>
    </source>
</reference>
<dbReference type="AlphaFoldDB" id="A0AA95SY08"/>
<proteinExistence type="predicted"/>
<sequence length="417" mass="45740">MRMLVRCLLLLLSLLLIGVISLVLLGLQAEPLVRNPLQVNAAEVQRARAVLSRNDPRRDPHEGLRVARLSAGELELLVNQLGQSVRPMAVRLRLRAGSAGLEASLRLPLPWPGPWLNLRAELLEAPGWPLVSRLRLGRLPVPDWLSERLLRRVLQQLMEQAGSAVPVEMLHQISFAPDRLLVVYEWRKDSLDRLLGVWAKPAEQARFKLYQQRLVAASQAFAPGSAVSLAALMPPLFELAAQRSAQGEDAMQENRAAVLTLALHASGQHWGKLIPAARGWPRATPLTVTLAGRDDFSQHFLISAALAIEGGGPMSKAIGVYKELADARGGSGFSFNDIAADQAGTRLGLMAMERASQLQQQLRRPLPESHYMPAVADLPEFLSEAEFQRRYGGVGGAGYQAMLAQIETRIAALPLFR</sequence>
<name>A0AA95SY08_9BURK</name>
<protein>
    <submittedName>
        <fullName evidence="1">Uncharacterized protein</fullName>
    </submittedName>
</protein>
<dbReference type="KEGG" id="pais:PFX98_06625"/>
<dbReference type="Proteomes" id="UP001177769">
    <property type="component" value="Chromosome"/>
</dbReference>
<dbReference type="EMBL" id="CP116346">
    <property type="protein sequence ID" value="WIT13279.1"/>
    <property type="molecule type" value="Genomic_DNA"/>
</dbReference>
<evidence type="ECO:0000313" key="1">
    <source>
        <dbReference type="EMBL" id="WIT13279.1"/>
    </source>
</evidence>
<evidence type="ECO:0000313" key="2">
    <source>
        <dbReference type="Proteomes" id="UP001177769"/>
    </source>
</evidence>
<dbReference type="RefSeq" id="WP_285234389.1">
    <property type="nucleotide sequence ID" value="NZ_CP116346.1"/>
</dbReference>
<gene>
    <name evidence="1" type="ORF">PFX98_06625</name>
</gene>
<organism evidence="1 2">
    <name type="scientific">Paucibacter sediminis</name>
    <dbReference type="NCBI Taxonomy" id="3019553"/>
    <lineage>
        <taxon>Bacteria</taxon>
        <taxon>Pseudomonadati</taxon>
        <taxon>Pseudomonadota</taxon>
        <taxon>Betaproteobacteria</taxon>
        <taxon>Burkholderiales</taxon>
        <taxon>Sphaerotilaceae</taxon>
        <taxon>Roseateles</taxon>
    </lineage>
</organism>